<evidence type="ECO:0000256" key="1">
    <source>
        <dbReference type="ARBA" id="ARBA00001954"/>
    </source>
</evidence>
<feature type="domain" description="JmjC" evidence="4">
    <location>
        <begin position="97"/>
        <end position="245"/>
    </location>
</feature>
<keyword evidence="3" id="KW-0408">Iron</keyword>
<gene>
    <name evidence="5" type="primary">yxbC</name>
    <name evidence="5" type="ORF">NCTC10437_00364</name>
</gene>
<evidence type="ECO:0000256" key="3">
    <source>
        <dbReference type="ARBA" id="ARBA00023004"/>
    </source>
</evidence>
<dbReference type="GO" id="GO:0032453">
    <property type="term" value="F:histone H3K4 demethylase activity"/>
    <property type="evidence" value="ECO:0007669"/>
    <property type="project" value="TreeGrafter"/>
</dbReference>
<dbReference type="EMBL" id="LR134356">
    <property type="protein sequence ID" value="VEG51257.1"/>
    <property type="molecule type" value="Genomic_DNA"/>
</dbReference>
<dbReference type="Pfam" id="PF08007">
    <property type="entry name" value="JmjC_2"/>
    <property type="match status" value="1"/>
</dbReference>
<dbReference type="InterPro" id="IPR003347">
    <property type="entry name" value="JmjC_dom"/>
</dbReference>
<dbReference type="AlphaFoldDB" id="A0A448IG59"/>
<organism evidence="5 6">
    <name type="scientific">Mycolicibacterium aurum</name>
    <name type="common">Mycobacterium aurum</name>
    <dbReference type="NCBI Taxonomy" id="1791"/>
    <lineage>
        <taxon>Bacteria</taxon>
        <taxon>Bacillati</taxon>
        <taxon>Actinomycetota</taxon>
        <taxon>Actinomycetes</taxon>
        <taxon>Mycobacteriales</taxon>
        <taxon>Mycobacteriaceae</taxon>
        <taxon>Mycolicibacterium</taxon>
    </lineage>
</organism>
<dbReference type="Proteomes" id="UP000279306">
    <property type="component" value="Chromosome"/>
</dbReference>
<sequence length="408" mass="44108">MLSRCIAIDPQLFATEYWGLKPLLSASGALPRDFGDLLSTGMVDELLAERGVRAPFIRLAREGEVLGKDTYLGPGGFGAEITDQVDPAKVLAQLHDGATVVLQGLHRLWPPVVDFVRHMVDDVGHPVQANAYITPPGNRGFDFHYDVHDVFVLQVAGTKRWVVHEPVHAHPLPSQPWTGYRDRIAEQVGGDPVIDTVLAEGDALYLPRGWVHAAQALDTTSIHLTIGVSATTVLDVARAVIDQLAHDETFRAPLPLGVDHFRRDDTAAAAAKVIAQMVDRLRDNATELGSAAAEQLASRHALRTRPEPVRPLATLAAAERAGTVAVRWRRGLDAVIDPVGDDKVMLRLPDKTITLPSMCAPALHQLRTGGVTEARTVDGLDTADATVLVRRLLREGVLVPATEHSPGP</sequence>
<dbReference type="RefSeq" id="WP_048632488.1">
    <property type="nucleotide sequence ID" value="NZ_CVQQ01000007.1"/>
</dbReference>
<dbReference type="GO" id="GO:0046872">
    <property type="term" value="F:metal ion binding"/>
    <property type="evidence" value="ECO:0007669"/>
    <property type="project" value="UniProtKB-KW"/>
</dbReference>
<comment type="cofactor">
    <cofactor evidence="1">
        <name>Fe(2+)</name>
        <dbReference type="ChEBI" id="CHEBI:29033"/>
    </cofactor>
</comment>
<accession>A0A448IG59</accession>
<evidence type="ECO:0000313" key="6">
    <source>
        <dbReference type="Proteomes" id="UP000279306"/>
    </source>
</evidence>
<dbReference type="SUPFAM" id="SSF51197">
    <property type="entry name" value="Clavaminate synthase-like"/>
    <property type="match status" value="1"/>
</dbReference>
<protein>
    <submittedName>
        <fullName evidence="5">Cupin 4 family protein</fullName>
    </submittedName>
</protein>
<keyword evidence="6" id="KW-1185">Reference proteome</keyword>
<dbReference type="GO" id="GO:0051864">
    <property type="term" value="F:histone H3K36 demethylase activity"/>
    <property type="evidence" value="ECO:0007669"/>
    <property type="project" value="TreeGrafter"/>
</dbReference>
<evidence type="ECO:0000259" key="4">
    <source>
        <dbReference type="PROSITE" id="PS51184"/>
    </source>
</evidence>
<proteinExistence type="predicted"/>
<reference evidence="5 6" key="1">
    <citation type="submission" date="2018-12" db="EMBL/GenBank/DDBJ databases">
        <authorList>
            <consortium name="Pathogen Informatics"/>
        </authorList>
    </citation>
    <scope>NUCLEOTIDE SEQUENCE [LARGE SCALE GENOMIC DNA]</scope>
    <source>
        <strain evidence="5 6">NCTC10437</strain>
    </source>
</reference>
<dbReference type="PROSITE" id="PS51184">
    <property type="entry name" value="JMJC"/>
    <property type="match status" value="1"/>
</dbReference>
<evidence type="ECO:0000313" key="5">
    <source>
        <dbReference type="EMBL" id="VEG51257.1"/>
    </source>
</evidence>
<name>A0A448IG59_MYCAU</name>
<dbReference type="InterPro" id="IPR039994">
    <property type="entry name" value="NO66-like"/>
</dbReference>
<dbReference type="KEGG" id="mauu:NCTC10437_00364"/>
<dbReference type="STRING" id="1791.GCA_001049355_02592"/>
<dbReference type="OrthoDB" id="9764016at2"/>
<keyword evidence="2" id="KW-0479">Metal-binding</keyword>
<dbReference type="SMART" id="SM00558">
    <property type="entry name" value="JmjC"/>
    <property type="match status" value="1"/>
</dbReference>
<dbReference type="PANTHER" id="PTHR13096:SF9">
    <property type="entry name" value="BIFUNCTIONAL LYSINE-SPECIFIC DEMETHYLASE AND HISTIDYL-HYDROXYLASE"/>
    <property type="match status" value="1"/>
</dbReference>
<dbReference type="PANTHER" id="PTHR13096">
    <property type="entry name" value="MINA53 MYC INDUCED NUCLEAR ANTIGEN"/>
    <property type="match status" value="1"/>
</dbReference>
<dbReference type="Gene3D" id="2.60.120.650">
    <property type="entry name" value="Cupin"/>
    <property type="match status" value="1"/>
</dbReference>
<evidence type="ECO:0000256" key="2">
    <source>
        <dbReference type="ARBA" id="ARBA00022723"/>
    </source>
</evidence>